<reference evidence="2" key="1">
    <citation type="submission" date="2021-06" db="EMBL/GenBank/DDBJ databases">
        <authorList>
            <person name="Lee C.-S."/>
            <person name="Jin L."/>
        </authorList>
    </citation>
    <scope>NUCLEOTIDE SEQUENCE</scope>
    <source>
        <strain evidence="2">Con5</strain>
        <plasmid evidence="2">p5</plasmid>
    </source>
</reference>
<dbReference type="AlphaFoldDB" id="A0A975PCL0"/>
<gene>
    <name evidence="2" type="ORF">KM031_21975</name>
</gene>
<dbReference type="RefSeq" id="WP_215507074.1">
    <property type="nucleotide sequence ID" value="NZ_CP076366.1"/>
</dbReference>
<evidence type="ECO:0008006" key="4">
    <source>
        <dbReference type="Google" id="ProtNLM"/>
    </source>
</evidence>
<evidence type="ECO:0000256" key="1">
    <source>
        <dbReference type="SAM" id="MobiDB-lite"/>
    </source>
</evidence>
<dbReference type="KEGG" id="gfu:KM031_21975"/>
<feature type="region of interest" description="Disordered" evidence="1">
    <location>
        <begin position="283"/>
        <end position="306"/>
    </location>
</feature>
<accession>A0A975PCL0</accession>
<dbReference type="Proteomes" id="UP000679352">
    <property type="component" value="Plasmid p5"/>
</dbReference>
<dbReference type="EMBL" id="CP076366">
    <property type="protein sequence ID" value="QWK93228.1"/>
    <property type="molecule type" value="Genomic_DNA"/>
</dbReference>
<proteinExistence type="predicted"/>
<keyword evidence="3" id="KW-1185">Reference proteome</keyword>
<organism evidence="2 3">
    <name type="scientific">Gemmobacter fulvus</name>
    <dbReference type="NCBI Taxonomy" id="2840474"/>
    <lineage>
        <taxon>Bacteria</taxon>
        <taxon>Pseudomonadati</taxon>
        <taxon>Pseudomonadota</taxon>
        <taxon>Alphaproteobacteria</taxon>
        <taxon>Rhodobacterales</taxon>
        <taxon>Paracoccaceae</taxon>
        <taxon>Gemmobacter</taxon>
    </lineage>
</organism>
<evidence type="ECO:0000313" key="2">
    <source>
        <dbReference type="EMBL" id="QWK93228.1"/>
    </source>
</evidence>
<protein>
    <recommendedName>
        <fullName evidence="4">Alpha/beta hydrolase</fullName>
    </recommendedName>
</protein>
<geneLocation type="plasmid" evidence="2 3">
    <name>p5</name>
</geneLocation>
<evidence type="ECO:0000313" key="3">
    <source>
        <dbReference type="Proteomes" id="UP000679352"/>
    </source>
</evidence>
<keyword evidence="2" id="KW-0614">Plasmid</keyword>
<name>A0A975PCL0_9RHOB</name>
<sequence length="320" mass="34133">MSHQTMTIDQFIASLRAEVLPVGRVDLQIPGSSVPLPVNLLSTSPGNSTVCYTFHGAVNQTVRNLPVFYGSQFVTAFPGAMTLISIADPGLRLSQDTLYTWYAGDEACATQAAIHQLCAGISEQLRPRKTVFIGGSSGAHPALLHSHAVPGSICLSVNPLASISAYPTNLQRYAALCWPGRPVEDIGKLIADDVFGRYAAGYDNKVIVLQNCMDPHLKTQILPLAASLARQPDAIFLSEFFKDYLGHSYPPGPLNAWLAAVIGVEGGALPEIAEMAVRRSDAKSALSGKADMSKTSTRAADPEKSQLADRIATDLLRSAT</sequence>